<keyword evidence="8" id="KW-0862">Zinc</keyword>
<evidence type="ECO:0000256" key="5">
    <source>
        <dbReference type="ARBA" id="ARBA00022692"/>
    </source>
</evidence>
<dbReference type="InterPro" id="IPR023599">
    <property type="entry name" value="Mem_prot_TcaA"/>
</dbReference>
<name>A0A3F3A3W5_CLOB6</name>
<protein>
    <recommendedName>
        <fullName evidence="3">Membrane-associated protein TcaA</fullName>
    </recommendedName>
</protein>
<evidence type="ECO:0000256" key="9">
    <source>
        <dbReference type="ARBA" id="ARBA00022989"/>
    </source>
</evidence>
<dbReference type="Pfam" id="PF22813">
    <property type="entry name" value="TcaA_2nd"/>
    <property type="match status" value="1"/>
</dbReference>
<evidence type="ECO:0000256" key="11">
    <source>
        <dbReference type="ARBA" id="ARBA00023251"/>
    </source>
</evidence>
<keyword evidence="7" id="KW-0863">Zinc-finger</keyword>
<keyword evidence="4" id="KW-1003">Cell membrane</keyword>
<dbReference type="Pfam" id="PF22820">
    <property type="entry name" value="TcaA_3rd_4th"/>
    <property type="match status" value="1"/>
</dbReference>
<dbReference type="Proteomes" id="UP000002333">
    <property type="component" value="Chromosome"/>
</dbReference>
<sequence>MNFCPKCGFKLDGKDECTQCGFSQINKIQGNNSKIENIVDTNEQKKNKSIKINESTNEDLNESFYENDFKGKMKFIILGVVAAVLIIAYFLLNNHYSDPTLAVKQFKDSVNQSNLPKLEQVIYCDDARLKINDENTKILIDYFKSNPSYLNEAMNSLQFQSSRIKENKLSLQSDKNSKEIFKIQKVGKSFILFPKYKIVINPGYVNISSKVKGVKVKLNNKEYCKADSDNYKKEIGPLMPGNYKLTAEFTNDFTKKTSNKSIDLIKDNLKTSEIEVMPELKYVNIDSDVKNAKIYANGKDTGLTVAQASKFGPVDETSVIYAVDKSNGKNLKTEDFKVENSENVYLSFSNAVQAENDFKAQVYTLVNGYASNFAYAVNYNNFSYIESYLEAGSQIYNAQKKVIKDINAANITEDFLGLEILNFTFDKNKNEGTVVTKEIYDITKGYGNTSTKDFKNTYKFIRKPDGQLMLTVIVE</sequence>
<keyword evidence="9 12" id="KW-1133">Transmembrane helix</keyword>
<dbReference type="GO" id="GO:0046677">
    <property type="term" value="P:response to antibiotic"/>
    <property type="evidence" value="ECO:0007669"/>
    <property type="project" value="UniProtKB-KW"/>
</dbReference>
<dbReference type="GO" id="GO:0008270">
    <property type="term" value="F:zinc ion binding"/>
    <property type="evidence" value="ECO:0007669"/>
    <property type="project" value="UniProtKB-KW"/>
</dbReference>
<evidence type="ECO:0000259" key="15">
    <source>
        <dbReference type="Pfam" id="PF22820"/>
    </source>
</evidence>
<keyword evidence="11" id="KW-0046">Antibiotic resistance</keyword>
<accession>A0A3F3A3W5</accession>
<comment type="subcellular location">
    <subcellularLocation>
        <location evidence="1">Cell membrane</location>
        <topology evidence="1">Single-pass membrane protein</topology>
    </subcellularLocation>
</comment>
<evidence type="ECO:0000259" key="13">
    <source>
        <dbReference type="Pfam" id="PF22813"/>
    </source>
</evidence>
<evidence type="ECO:0000256" key="6">
    <source>
        <dbReference type="ARBA" id="ARBA00022723"/>
    </source>
</evidence>
<feature type="domain" description="TcaA second" evidence="13">
    <location>
        <begin position="102"/>
        <end position="200"/>
    </location>
</feature>
<dbReference type="InterPro" id="IPR054528">
    <property type="entry name" value="TcaA_5th"/>
</dbReference>
<evidence type="ECO:0000313" key="16">
    <source>
        <dbReference type="EMBL" id="ACQ53011.1"/>
    </source>
</evidence>
<feature type="domain" description="TcaA 4th" evidence="15">
    <location>
        <begin position="280"/>
        <end position="348"/>
    </location>
</feature>
<feature type="transmembrane region" description="Helical" evidence="12">
    <location>
        <begin position="75"/>
        <end position="92"/>
    </location>
</feature>
<keyword evidence="6" id="KW-0479">Metal-binding</keyword>
<dbReference type="AlphaFoldDB" id="A0A3F3A3W5"/>
<reference evidence="16 17" key="1">
    <citation type="journal article" date="2007" name="PLoS ONE">
        <title>Analysis of the neurotoxin complex genes in Clostridium botulinum A1-A4 and B1 strains: BoNT/A3, /Ba4 and /B1 clusters are located within plasmids.</title>
        <authorList>
            <person name="Smith T.J."/>
            <person name="Hill K.K."/>
            <person name="Foley B.T."/>
            <person name="Detter J.C."/>
            <person name="Munk A.C."/>
            <person name="Bruce D.C."/>
            <person name="Doggett N.A."/>
            <person name="Smith L.A."/>
            <person name="Marks J.D."/>
            <person name="Xie G."/>
            <person name="Brettin T.S."/>
        </authorList>
    </citation>
    <scope>NUCLEOTIDE SEQUENCE [LARGE SCALE GENOMIC DNA]</scope>
    <source>
        <strain evidence="17">657 / Type Ba4</strain>
    </source>
</reference>
<dbReference type="PANTHER" id="PTHR40038">
    <property type="entry name" value="MEMBRANE-ASSOCIATED PROTEIN TCAA"/>
    <property type="match status" value="1"/>
</dbReference>
<dbReference type="PIRSF" id="PIRSF032522">
    <property type="entry name" value="TcaA"/>
    <property type="match status" value="1"/>
</dbReference>
<evidence type="ECO:0000256" key="7">
    <source>
        <dbReference type="ARBA" id="ARBA00022771"/>
    </source>
</evidence>
<dbReference type="InterPro" id="IPR054530">
    <property type="entry name" value="TcaA_4th"/>
</dbReference>
<evidence type="ECO:0000256" key="2">
    <source>
        <dbReference type="ARBA" id="ARBA00006334"/>
    </source>
</evidence>
<evidence type="ECO:0000256" key="4">
    <source>
        <dbReference type="ARBA" id="ARBA00022475"/>
    </source>
</evidence>
<comment type="similarity">
    <text evidence="2">Belongs to the TcaA family.</text>
</comment>
<keyword evidence="5 12" id="KW-0812">Transmembrane</keyword>
<dbReference type="EMBL" id="CP001083">
    <property type="protein sequence ID" value="ACQ53011.1"/>
    <property type="molecule type" value="Genomic_DNA"/>
</dbReference>
<organism evidence="16 17">
    <name type="scientific">Clostridium botulinum (strain 657 / Type Ba4)</name>
    <dbReference type="NCBI Taxonomy" id="515621"/>
    <lineage>
        <taxon>Bacteria</taxon>
        <taxon>Bacillati</taxon>
        <taxon>Bacillota</taxon>
        <taxon>Clostridia</taxon>
        <taxon>Eubacteriales</taxon>
        <taxon>Clostridiaceae</taxon>
        <taxon>Clostridium</taxon>
    </lineage>
</organism>
<gene>
    <name evidence="16" type="ordered locus">CLJ_B1199</name>
</gene>
<evidence type="ECO:0000256" key="8">
    <source>
        <dbReference type="ARBA" id="ARBA00022833"/>
    </source>
</evidence>
<feature type="domain" description="TcaA protein NTF2-like" evidence="14">
    <location>
        <begin position="359"/>
        <end position="469"/>
    </location>
</feature>
<dbReference type="KEGG" id="cbi:CLJ_B1199"/>
<evidence type="ECO:0000256" key="3">
    <source>
        <dbReference type="ARBA" id="ARBA00017896"/>
    </source>
</evidence>
<evidence type="ECO:0000313" key="17">
    <source>
        <dbReference type="Proteomes" id="UP000002333"/>
    </source>
</evidence>
<evidence type="ECO:0000256" key="1">
    <source>
        <dbReference type="ARBA" id="ARBA00004162"/>
    </source>
</evidence>
<evidence type="ECO:0000259" key="14">
    <source>
        <dbReference type="Pfam" id="PF22819"/>
    </source>
</evidence>
<dbReference type="Pfam" id="PF22819">
    <property type="entry name" value="TcaA_5th"/>
    <property type="match status" value="1"/>
</dbReference>
<evidence type="ECO:0000256" key="10">
    <source>
        <dbReference type="ARBA" id="ARBA00023136"/>
    </source>
</evidence>
<dbReference type="PANTHER" id="PTHR40038:SF1">
    <property type="entry name" value="MEMBRANE-ASSOCIATED PROTEIN TCAA"/>
    <property type="match status" value="1"/>
</dbReference>
<reference evidence="17" key="2">
    <citation type="submission" date="2008-05" db="EMBL/GenBank/DDBJ databases">
        <title>Genome sequence of Clostridium botulinum Ba4 strain 657.</title>
        <authorList>
            <person name="Shrivastava S."/>
            <person name="Brown J.L."/>
            <person name="Bruce D."/>
            <person name="Detter C."/>
            <person name="Munk C."/>
            <person name="Smith L.A."/>
            <person name="Smith T.J."/>
            <person name="Sutton G."/>
            <person name="Brettin T.S."/>
        </authorList>
    </citation>
    <scope>NUCLEOTIDE SEQUENCE [LARGE SCALE GENOMIC DNA]</scope>
    <source>
        <strain evidence="17">657 / Type Ba4</strain>
    </source>
</reference>
<dbReference type="RefSeq" id="WP_012720820.1">
    <property type="nucleotide sequence ID" value="NC_012658.1"/>
</dbReference>
<evidence type="ECO:0000256" key="12">
    <source>
        <dbReference type="SAM" id="Phobius"/>
    </source>
</evidence>
<dbReference type="GO" id="GO:0005886">
    <property type="term" value="C:plasma membrane"/>
    <property type="evidence" value="ECO:0007669"/>
    <property type="project" value="UniProtKB-SubCell"/>
</dbReference>
<keyword evidence="10 12" id="KW-0472">Membrane</keyword>
<dbReference type="InterPro" id="IPR054529">
    <property type="entry name" value="TcaA_2nd"/>
</dbReference>
<proteinExistence type="inferred from homology"/>